<comment type="caution">
    <text evidence="1">The sequence shown here is derived from an EMBL/GenBank/DDBJ whole genome shotgun (WGS) entry which is preliminary data.</text>
</comment>
<sequence>MAFQRPFLIILKREDSSQPWGFRVSGGADLGTPPTVDKVVDGGLASLQGMHNGDLIIQVGKHNVQDLTESRINGLLAHPSKRLEIFVVRLEAGRQAGERRSLRRQLHVQGEPPTVKAVVHNQYNSPLHLYSQEKVAETLAYHAQALATEDGLNNIQPAGLPQNLVRSAVLQALNEEESGPNPYRTANGTTVVQRKTAPPTPPPKPRPPSYGGGSPQQERAYSSTTHVTFSNPGTPGTPPIQQPNFYPQAQQPQQPSPYHPPPAFQSQHSRQSSYEEERRRQQVQEAELRQRLYEEERLKQAEYEEERFRQLQEQRAQKLHQIQQPQDIRRYEEEAEQRRVQEEIERRLGSQAQRWEGKIREEQQSRMPGTPLGSPSVARRNRDTCWPPKESSVRWTPKTGFSPHLSRQ</sequence>
<feature type="non-terminal residue" evidence="1">
    <location>
        <position position="408"/>
    </location>
</feature>
<name>A0AC60PBM4_IXOPE</name>
<gene>
    <name evidence="1" type="ORF">HPB47_005914</name>
</gene>
<reference evidence="1 2" key="1">
    <citation type="journal article" date="2020" name="Cell">
        <title>Large-Scale Comparative Analyses of Tick Genomes Elucidate Their Genetic Diversity and Vector Capacities.</title>
        <authorList>
            <consortium name="Tick Genome and Microbiome Consortium (TIGMIC)"/>
            <person name="Jia N."/>
            <person name="Wang J."/>
            <person name="Shi W."/>
            <person name="Du L."/>
            <person name="Sun Y."/>
            <person name="Zhan W."/>
            <person name="Jiang J.F."/>
            <person name="Wang Q."/>
            <person name="Zhang B."/>
            <person name="Ji P."/>
            <person name="Bell-Sakyi L."/>
            <person name="Cui X.M."/>
            <person name="Yuan T.T."/>
            <person name="Jiang B.G."/>
            <person name="Yang W.F."/>
            <person name="Lam T.T."/>
            <person name="Chang Q.C."/>
            <person name="Ding S.J."/>
            <person name="Wang X.J."/>
            <person name="Zhu J.G."/>
            <person name="Ruan X.D."/>
            <person name="Zhao L."/>
            <person name="Wei J.T."/>
            <person name="Ye R.Z."/>
            <person name="Que T.C."/>
            <person name="Du C.H."/>
            <person name="Zhou Y.H."/>
            <person name="Cheng J.X."/>
            <person name="Dai P.F."/>
            <person name="Guo W.B."/>
            <person name="Han X.H."/>
            <person name="Huang E.J."/>
            <person name="Li L.F."/>
            <person name="Wei W."/>
            <person name="Gao Y.C."/>
            <person name="Liu J.Z."/>
            <person name="Shao H.Z."/>
            <person name="Wang X."/>
            <person name="Wang C.C."/>
            <person name="Yang T.C."/>
            <person name="Huo Q.B."/>
            <person name="Li W."/>
            <person name="Chen H.Y."/>
            <person name="Chen S.E."/>
            <person name="Zhou L.G."/>
            <person name="Ni X.B."/>
            <person name="Tian J.H."/>
            <person name="Sheng Y."/>
            <person name="Liu T."/>
            <person name="Pan Y.S."/>
            <person name="Xia L.Y."/>
            <person name="Li J."/>
            <person name="Zhao F."/>
            <person name="Cao W.C."/>
        </authorList>
    </citation>
    <scope>NUCLEOTIDE SEQUENCE [LARGE SCALE GENOMIC DNA]</scope>
    <source>
        <strain evidence="1">Iper-2018</strain>
    </source>
</reference>
<keyword evidence="2" id="KW-1185">Reference proteome</keyword>
<dbReference type="EMBL" id="JABSTQ010010890">
    <property type="protein sequence ID" value="KAG0417052.1"/>
    <property type="molecule type" value="Genomic_DNA"/>
</dbReference>
<proteinExistence type="predicted"/>
<dbReference type="Proteomes" id="UP000805193">
    <property type="component" value="Unassembled WGS sequence"/>
</dbReference>
<accession>A0AC60PBM4</accession>
<organism evidence="1 2">
    <name type="scientific">Ixodes persulcatus</name>
    <name type="common">Taiga tick</name>
    <dbReference type="NCBI Taxonomy" id="34615"/>
    <lineage>
        <taxon>Eukaryota</taxon>
        <taxon>Metazoa</taxon>
        <taxon>Ecdysozoa</taxon>
        <taxon>Arthropoda</taxon>
        <taxon>Chelicerata</taxon>
        <taxon>Arachnida</taxon>
        <taxon>Acari</taxon>
        <taxon>Parasitiformes</taxon>
        <taxon>Ixodida</taxon>
        <taxon>Ixodoidea</taxon>
        <taxon>Ixodidae</taxon>
        <taxon>Ixodinae</taxon>
        <taxon>Ixodes</taxon>
    </lineage>
</organism>
<evidence type="ECO:0000313" key="1">
    <source>
        <dbReference type="EMBL" id="KAG0417052.1"/>
    </source>
</evidence>
<evidence type="ECO:0000313" key="2">
    <source>
        <dbReference type="Proteomes" id="UP000805193"/>
    </source>
</evidence>
<protein>
    <submittedName>
        <fullName evidence="1">Uncharacterized protein</fullName>
    </submittedName>
</protein>